<dbReference type="Proteomes" id="UP001596957">
    <property type="component" value="Unassembled WGS sequence"/>
</dbReference>
<dbReference type="EMBL" id="JBHTEC010000001">
    <property type="protein sequence ID" value="MFD0282895.1"/>
    <property type="molecule type" value="Genomic_DNA"/>
</dbReference>
<protein>
    <recommendedName>
        <fullName evidence="3">PIN domain-containing protein</fullName>
    </recommendedName>
</protein>
<evidence type="ECO:0000313" key="2">
    <source>
        <dbReference type="Proteomes" id="UP001596957"/>
    </source>
</evidence>
<organism evidence="1 2">
    <name type="scientific">Streptomyces lutosisoli</name>
    <dbReference type="NCBI Taxonomy" id="2665721"/>
    <lineage>
        <taxon>Bacteria</taxon>
        <taxon>Bacillati</taxon>
        <taxon>Actinomycetota</taxon>
        <taxon>Actinomycetes</taxon>
        <taxon>Kitasatosporales</taxon>
        <taxon>Streptomycetaceae</taxon>
        <taxon>Streptomyces</taxon>
    </lineage>
</organism>
<comment type="caution">
    <text evidence="1">The sequence shown here is derived from an EMBL/GenBank/DDBJ whole genome shotgun (WGS) entry which is preliminary data.</text>
</comment>
<evidence type="ECO:0008006" key="3">
    <source>
        <dbReference type="Google" id="ProtNLM"/>
    </source>
</evidence>
<accession>A0ABW2VEG6</accession>
<keyword evidence="2" id="KW-1185">Reference proteome</keyword>
<dbReference type="RefSeq" id="WP_381249634.1">
    <property type="nucleotide sequence ID" value="NZ_JBHTBI010000004.1"/>
</dbReference>
<name>A0ABW2VEG6_9ACTN</name>
<reference evidence="2" key="1">
    <citation type="journal article" date="2019" name="Int. J. Syst. Evol. Microbiol.">
        <title>The Global Catalogue of Microorganisms (GCM) 10K type strain sequencing project: providing services to taxonomists for standard genome sequencing and annotation.</title>
        <authorList>
            <consortium name="The Broad Institute Genomics Platform"/>
            <consortium name="The Broad Institute Genome Sequencing Center for Infectious Disease"/>
            <person name="Wu L."/>
            <person name="Ma J."/>
        </authorList>
    </citation>
    <scope>NUCLEOTIDE SEQUENCE [LARGE SCALE GENOMIC DNA]</scope>
    <source>
        <strain evidence="2">CGMCC 4.7198</strain>
    </source>
</reference>
<evidence type="ECO:0000313" key="1">
    <source>
        <dbReference type="EMBL" id="MFD0282895.1"/>
    </source>
</evidence>
<sequence>MSDGIVLDHHGLLALGSGNRRLSGFVVAAHEDPLYTLSVPALCLAEATRNRPGVSAHLAQLPAVEVTVIDRIVADTMGRIGAALFPEQGWHVLHAVAASLVSGWEIATTEPQEYRGFGVPVLPINGRAD</sequence>
<gene>
    <name evidence="1" type="ORF">ACFQZP_14605</name>
</gene>
<proteinExistence type="predicted"/>